<dbReference type="InterPro" id="IPR004799">
    <property type="entry name" value="Periplasmic_diS_OxRdtase_DsbE"/>
</dbReference>
<keyword evidence="4" id="KW-0676">Redox-active center</keyword>
<dbReference type="PROSITE" id="PS00194">
    <property type="entry name" value="THIOREDOXIN_1"/>
    <property type="match status" value="1"/>
</dbReference>
<dbReference type="GO" id="GO:0030288">
    <property type="term" value="C:outer membrane-bounded periplasmic space"/>
    <property type="evidence" value="ECO:0007669"/>
    <property type="project" value="InterPro"/>
</dbReference>
<keyword evidence="3" id="KW-1015">Disulfide bond</keyword>
<evidence type="ECO:0000256" key="2">
    <source>
        <dbReference type="ARBA" id="ARBA00022748"/>
    </source>
</evidence>
<dbReference type="GO" id="GO:0015036">
    <property type="term" value="F:disulfide oxidoreductase activity"/>
    <property type="evidence" value="ECO:0007669"/>
    <property type="project" value="InterPro"/>
</dbReference>
<dbReference type="InterPro" id="IPR036249">
    <property type="entry name" value="Thioredoxin-like_sf"/>
</dbReference>
<dbReference type="EMBL" id="PSNX01000003">
    <property type="protein sequence ID" value="PPE67590.1"/>
    <property type="molecule type" value="Genomic_DNA"/>
</dbReference>
<protein>
    <submittedName>
        <fullName evidence="6">DsbE family thiol:disulfide interchange protein</fullName>
    </submittedName>
</protein>
<dbReference type="InterPro" id="IPR017937">
    <property type="entry name" value="Thioredoxin_CS"/>
</dbReference>
<evidence type="ECO:0000256" key="1">
    <source>
        <dbReference type="ARBA" id="ARBA00004196"/>
    </source>
</evidence>
<dbReference type="SUPFAM" id="SSF52833">
    <property type="entry name" value="Thioredoxin-like"/>
    <property type="match status" value="1"/>
</dbReference>
<comment type="caution">
    <text evidence="6">The sequence shown here is derived from an EMBL/GenBank/DDBJ whole genome shotgun (WGS) entry which is preliminary data.</text>
</comment>
<dbReference type="InterPro" id="IPR013766">
    <property type="entry name" value="Thioredoxin_domain"/>
</dbReference>
<evidence type="ECO:0000313" key="6">
    <source>
        <dbReference type="EMBL" id="PPE67590.1"/>
    </source>
</evidence>
<name>A0A2S5SXV9_9BURK</name>
<dbReference type="Proteomes" id="UP000238605">
    <property type="component" value="Unassembled WGS sequence"/>
</dbReference>
<dbReference type="InterPro" id="IPR000866">
    <property type="entry name" value="AhpC/TSA"/>
</dbReference>
<dbReference type="PANTHER" id="PTHR42852">
    <property type="entry name" value="THIOL:DISULFIDE INTERCHANGE PROTEIN DSBE"/>
    <property type="match status" value="1"/>
</dbReference>
<dbReference type="InterPro" id="IPR050553">
    <property type="entry name" value="Thioredoxin_ResA/DsbE_sf"/>
</dbReference>
<dbReference type="AlphaFoldDB" id="A0A2S5SXV9"/>
<keyword evidence="7" id="KW-1185">Reference proteome</keyword>
<dbReference type="CDD" id="cd03010">
    <property type="entry name" value="TlpA_like_DsbE"/>
    <property type="match status" value="1"/>
</dbReference>
<gene>
    <name evidence="6" type="ORF">C1704_04745</name>
</gene>
<dbReference type="PANTHER" id="PTHR42852:SF6">
    <property type="entry name" value="THIOL:DISULFIDE INTERCHANGE PROTEIN DSBE"/>
    <property type="match status" value="1"/>
</dbReference>
<dbReference type="Gene3D" id="3.40.30.10">
    <property type="entry name" value="Glutaredoxin"/>
    <property type="match status" value="1"/>
</dbReference>
<feature type="domain" description="Thioredoxin" evidence="5">
    <location>
        <begin position="32"/>
        <end position="170"/>
    </location>
</feature>
<reference evidence="6 7" key="1">
    <citation type="submission" date="2018-02" db="EMBL/GenBank/DDBJ databases">
        <title>Reclassifiation of [Polyangium] brachysporum DSM 7029 as Guopingzhaonella breviflexa gen. nov., sp. nov., a member of the family Comamonadaceae.</title>
        <authorList>
            <person name="Tang B."/>
        </authorList>
    </citation>
    <scope>NUCLEOTIDE SEQUENCE [LARGE SCALE GENOMIC DNA]</scope>
    <source>
        <strain evidence="6 7">BCRC 80649</strain>
    </source>
</reference>
<dbReference type="PROSITE" id="PS51352">
    <property type="entry name" value="THIOREDOXIN_2"/>
    <property type="match status" value="1"/>
</dbReference>
<dbReference type="OrthoDB" id="9811352at2"/>
<dbReference type="NCBIfam" id="TIGR00385">
    <property type="entry name" value="dsbE"/>
    <property type="match status" value="1"/>
</dbReference>
<dbReference type="GO" id="GO:0017004">
    <property type="term" value="P:cytochrome complex assembly"/>
    <property type="evidence" value="ECO:0007669"/>
    <property type="project" value="UniProtKB-KW"/>
</dbReference>
<keyword evidence="2" id="KW-0201">Cytochrome c-type biogenesis</keyword>
<proteinExistence type="predicted"/>
<dbReference type="GO" id="GO:0016209">
    <property type="term" value="F:antioxidant activity"/>
    <property type="evidence" value="ECO:0007669"/>
    <property type="project" value="InterPro"/>
</dbReference>
<evidence type="ECO:0000256" key="3">
    <source>
        <dbReference type="ARBA" id="ARBA00023157"/>
    </source>
</evidence>
<dbReference type="Pfam" id="PF00578">
    <property type="entry name" value="AhpC-TSA"/>
    <property type="match status" value="1"/>
</dbReference>
<accession>A0A2S5SXV9</accession>
<evidence type="ECO:0000256" key="4">
    <source>
        <dbReference type="ARBA" id="ARBA00023284"/>
    </source>
</evidence>
<organism evidence="6 7">
    <name type="scientific">Caldimonas caldifontis</name>
    <dbReference type="NCBI Taxonomy" id="1452508"/>
    <lineage>
        <taxon>Bacteria</taxon>
        <taxon>Pseudomonadati</taxon>
        <taxon>Pseudomonadota</taxon>
        <taxon>Betaproteobacteria</taxon>
        <taxon>Burkholderiales</taxon>
        <taxon>Sphaerotilaceae</taxon>
        <taxon>Caldimonas</taxon>
    </lineage>
</organism>
<comment type="subcellular location">
    <subcellularLocation>
        <location evidence="1">Cell envelope</location>
    </subcellularLocation>
</comment>
<sequence>MLRAIAPLLIFLALIVLLWRGLSLDPLEVPSPLIDKPAPAFSLPRLDDPAERVTGRDLLGQPWVLNVWASWCGPCTVEHPVWVDFARRHDVALVGLNHKDRDDNARAWLQRHGDPYRLVLVDADGRAGIDFGVYGVPETYVIDRRGHVRLKHVGIVSPEFIRTRIEPLLKELADG</sequence>
<evidence type="ECO:0000259" key="5">
    <source>
        <dbReference type="PROSITE" id="PS51352"/>
    </source>
</evidence>
<evidence type="ECO:0000313" key="7">
    <source>
        <dbReference type="Proteomes" id="UP000238605"/>
    </source>
</evidence>